<dbReference type="AlphaFoldDB" id="A0A0E9XW22"/>
<dbReference type="EMBL" id="GBXM01001660">
    <property type="protein sequence ID" value="JAI06918.1"/>
    <property type="molecule type" value="Transcribed_RNA"/>
</dbReference>
<name>A0A0E9XW22_ANGAN</name>
<sequence>MVSYSKCLLWQVHAFQGPVF</sequence>
<evidence type="ECO:0000313" key="1">
    <source>
        <dbReference type="EMBL" id="JAI06918.1"/>
    </source>
</evidence>
<protein>
    <submittedName>
        <fullName evidence="1">Uncharacterized protein</fullName>
    </submittedName>
</protein>
<accession>A0A0E9XW22</accession>
<proteinExistence type="predicted"/>
<organism evidence="1">
    <name type="scientific">Anguilla anguilla</name>
    <name type="common">European freshwater eel</name>
    <name type="synonym">Muraena anguilla</name>
    <dbReference type="NCBI Taxonomy" id="7936"/>
    <lineage>
        <taxon>Eukaryota</taxon>
        <taxon>Metazoa</taxon>
        <taxon>Chordata</taxon>
        <taxon>Craniata</taxon>
        <taxon>Vertebrata</taxon>
        <taxon>Euteleostomi</taxon>
        <taxon>Actinopterygii</taxon>
        <taxon>Neopterygii</taxon>
        <taxon>Teleostei</taxon>
        <taxon>Anguilliformes</taxon>
        <taxon>Anguillidae</taxon>
        <taxon>Anguilla</taxon>
    </lineage>
</organism>
<reference evidence="1" key="1">
    <citation type="submission" date="2014-11" db="EMBL/GenBank/DDBJ databases">
        <authorList>
            <person name="Amaro Gonzalez C."/>
        </authorList>
    </citation>
    <scope>NUCLEOTIDE SEQUENCE</scope>
</reference>
<reference evidence="1" key="2">
    <citation type="journal article" date="2015" name="Fish Shellfish Immunol.">
        <title>Early steps in the European eel (Anguilla anguilla)-Vibrio vulnificus interaction in the gills: Role of the RtxA13 toxin.</title>
        <authorList>
            <person name="Callol A."/>
            <person name="Pajuelo D."/>
            <person name="Ebbesson L."/>
            <person name="Teles M."/>
            <person name="MacKenzie S."/>
            <person name="Amaro C."/>
        </authorList>
    </citation>
    <scope>NUCLEOTIDE SEQUENCE</scope>
</reference>